<dbReference type="InterPro" id="IPR040976">
    <property type="entry name" value="Pkinase_fungal"/>
</dbReference>
<evidence type="ECO:0000259" key="1">
    <source>
        <dbReference type="PROSITE" id="PS50011"/>
    </source>
</evidence>
<dbReference type="EMBL" id="KV425570">
    <property type="protein sequence ID" value="KZT25739.1"/>
    <property type="molecule type" value="Genomic_DNA"/>
</dbReference>
<dbReference type="OrthoDB" id="5584477at2759"/>
<reference evidence="2 3" key="1">
    <citation type="journal article" date="2016" name="Mol. Biol. Evol.">
        <title>Comparative Genomics of Early-Diverging Mushroom-Forming Fungi Provides Insights into the Origins of Lignocellulose Decay Capabilities.</title>
        <authorList>
            <person name="Nagy L.G."/>
            <person name="Riley R."/>
            <person name="Tritt A."/>
            <person name="Adam C."/>
            <person name="Daum C."/>
            <person name="Floudas D."/>
            <person name="Sun H."/>
            <person name="Yadav J.S."/>
            <person name="Pangilinan J."/>
            <person name="Larsson K.H."/>
            <person name="Matsuura K."/>
            <person name="Barry K."/>
            <person name="Labutti K."/>
            <person name="Kuo R."/>
            <person name="Ohm R.A."/>
            <person name="Bhattacharya S.S."/>
            <person name="Shirouzu T."/>
            <person name="Yoshinaga Y."/>
            <person name="Martin F.M."/>
            <person name="Grigoriev I.V."/>
            <person name="Hibbett D.S."/>
        </authorList>
    </citation>
    <scope>NUCLEOTIDE SEQUENCE [LARGE SCALE GENOMIC DNA]</scope>
    <source>
        <strain evidence="2 3">HHB14362 ss-1</strain>
    </source>
</reference>
<feature type="domain" description="Protein kinase" evidence="1">
    <location>
        <begin position="1"/>
        <end position="92"/>
    </location>
</feature>
<proteinExistence type="predicted"/>
<dbReference type="Pfam" id="PF17667">
    <property type="entry name" value="Pkinase_fungal"/>
    <property type="match status" value="1"/>
</dbReference>
<feature type="non-terminal residue" evidence="2">
    <location>
        <position position="92"/>
    </location>
</feature>
<keyword evidence="3" id="KW-1185">Reference proteome</keyword>
<dbReference type="InterPro" id="IPR000719">
    <property type="entry name" value="Prot_kinase_dom"/>
</dbReference>
<gene>
    <name evidence="2" type="ORF">NEOLEDRAFT_1026214</name>
</gene>
<accession>A0A165SVG7</accession>
<sequence>GHGVLWMNNIHHQDISENNLMFTRVMSSVSGRLSIWRTARLHRDDRPLASKRTGTIPFISYDLLKAFDTSDNIPHIYEYDVESFTYVVLWIS</sequence>
<name>A0A165SVG7_9AGAM</name>
<evidence type="ECO:0000313" key="2">
    <source>
        <dbReference type="EMBL" id="KZT25739.1"/>
    </source>
</evidence>
<dbReference type="GO" id="GO:0005524">
    <property type="term" value="F:ATP binding"/>
    <property type="evidence" value="ECO:0007669"/>
    <property type="project" value="InterPro"/>
</dbReference>
<dbReference type="GO" id="GO:0004672">
    <property type="term" value="F:protein kinase activity"/>
    <property type="evidence" value="ECO:0007669"/>
    <property type="project" value="InterPro"/>
</dbReference>
<dbReference type="PROSITE" id="PS50011">
    <property type="entry name" value="PROTEIN_KINASE_DOM"/>
    <property type="match status" value="1"/>
</dbReference>
<dbReference type="InParanoid" id="A0A165SVG7"/>
<dbReference type="Proteomes" id="UP000076761">
    <property type="component" value="Unassembled WGS sequence"/>
</dbReference>
<evidence type="ECO:0000313" key="3">
    <source>
        <dbReference type="Proteomes" id="UP000076761"/>
    </source>
</evidence>
<feature type="non-terminal residue" evidence="2">
    <location>
        <position position="1"/>
    </location>
</feature>
<dbReference type="AlphaFoldDB" id="A0A165SVG7"/>
<organism evidence="2 3">
    <name type="scientific">Neolentinus lepideus HHB14362 ss-1</name>
    <dbReference type="NCBI Taxonomy" id="1314782"/>
    <lineage>
        <taxon>Eukaryota</taxon>
        <taxon>Fungi</taxon>
        <taxon>Dikarya</taxon>
        <taxon>Basidiomycota</taxon>
        <taxon>Agaricomycotina</taxon>
        <taxon>Agaricomycetes</taxon>
        <taxon>Gloeophyllales</taxon>
        <taxon>Gloeophyllaceae</taxon>
        <taxon>Neolentinus</taxon>
    </lineage>
</organism>
<protein>
    <recommendedName>
        <fullName evidence="1">Protein kinase domain-containing protein</fullName>
    </recommendedName>
</protein>